<sequence length="1067" mass="115547">MAENPFFPGYYPGQPFIRPPRGGRGVKPPEFSPGTFDTFIDSLNFTDSDFIDFPNWLKERVVADWKTSMKASAGSNYSAEELEVYGDQAELPGASGISFNLNPQDWIKDPQGTALKIVSGWKDDVFTYEDVDTRFKTALYKAALGNGAPKAFVSSAAGSFAREALTRRDMRGVGGAGVSDIGLMNLPNPVLAKIGGARLRVGVGAEKAEVDVYGNVALAIEKFVMNSKSGAGRDDAHDEAMRRAHFALRTELEQRFNIQLASTTLPDKINELAGLTIAGIPAGSDLQFGAKRFITQSYIADAMAATGDAFDDTTKALSQLSLLAGAGDVNKVLFKERKDAAGNVIGLDSIYDGLRDKLRKNVDEAENALTAAKSLLDADASVKAEFIKSTARYEKFLDKLKKDYVDKPAVWDILTKASPTAAERALLGAHAKGLYRSLRDFGGNFSGGDIFAVGAEREYLRKFLEDGLLARKSSHDFGHMLDLLGPLEGGRRLRVWMHRLRIEREREEMDDLLQQVLKGGTLKTYLWGRRIKTKFDGLTPAYFTGVLLKKVHYFGLVIGDVKENTPTAKFLDVFGIFKHSFTVDVPNIGSIRLTGSKHLAVAKTLATMVKGGELPEDLLKLMWSKSLAAGDARTFATAISVNPAFAGYTLPGKDLEKLYEELKKLEQYLAAHKLSAADIANLDRFAALIKMLGKRAANLDLFDITKRYIGLLQGVAQWLNVLQTKFLNAFGKFIAPFAYLKLAIAETISDAVAALFAGMTGGTGTFLAGIVRFITRFVVKQTLDFLEAVGRALIGGNVVKLFGEIEKNFITIIRWLVWFSLIPIAVIVLVAFTMGAVISTISPSNIAKGGDFKGAGKYTLAPGAVGSCPMVDFRITARSFAADDLENGGRHGSNTYWKNAGEKACSYAIPYMTDPGAGRCPASGASACGPADASGSICSSKAPLQDYYGFAMDVVSRSNDTVYLPKIVTNDGLHEVREWSVGPAIPVNGGCWGYGVIASATDGVNSYKMFLAHITNISGGTLGVEAPVGTLFYTGAPECGFNENRKHVHIELMINGEPVRPEDYLCL</sequence>
<feature type="transmembrane region" description="Helical" evidence="1">
    <location>
        <begin position="815"/>
        <end position="838"/>
    </location>
</feature>
<dbReference type="Proteomes" id="UP000034684">
    <property type="component" value="Unassembled WGS sequence"/>
</dbReference>
<organism evidence="2 3">
    <name type="scientific">candidate division WWE3 bacterium GW2011_GWB1_47_11</name>
    <dbReference type="NCBI Taxonomy" id="1619117"/>
    <lineage>
        <taxon>Bacteria</taxon>
        <taxon>Katanobacteria</taxon>
    </lineage>
</organism>
<keyword evidence="1" id="KW-1133">Transmembrane helix</keyword>
<evidence type="ECO:0000256" key="1">
    <source>
        <dbReference type="SAM" id="Phobius"/>
    </source>
</evidence>
<protein>
    <submittedName>
        <fullName evidence="2">Uncharacterized protein</fullName>
    </submittedName>
</protein>
<dbReference type="EMBL" id="LCNN01000008">
    <property type="protein sequence ID" value="KKU57582.1"/>
    <property type="molecule type" value="Genomic_DNA"/>
</dbReference>
<name>A0A0G1RKG8_UNCKA</name>
<gene>
    <name evidence="2" type="ORF">UX79_C0008G0016</name>
</gene>
<evidence type="ECO:0000313" key="2">
    <source>
        <dbReference type="EMBL" id="KKU57582.1"/>
    </source>
</evidence>
<evidence type="ECO:0000313" key="3">
    <source>
        <dbReference type="Proteomes" id="UP000034684"/>
    </source>
</evidence>
<reference evidence="2 3" key="1">
    <citation type="journal article" date="2015" name="Nature">
        <title>rRNA introns, odd ribosomes, and small enigmatic genomes across a large radiation of phyla.</title>
        <authorList>
            <person name="Brown C.T."/>
            <person name="Hug L.A."/>
            <person name="Thomas B.C."/>
            <person name="Sharon I."/>
            <person name="Castelle C.J."/>
            <person name="Singh A."/>
            <person name="Wilkins M.J."/>
            <person name="Williams K.H."/>
            <person name="Banfield J.F."/>
        </authorList>
    </citation>
    <scope>NUCLEOTIDE SEQUENCE [LARGE SCALE GENOMIC DNA]</scope>
</reference>
<keyword evidence="1" id="KW-0472">Membrane</keyword>
<comment type="caution">
    <text evidence="2">The sequence shown here is derived from an EMBL/GenBank/DDBJ whole genome shotgun (WGS) entry which is preliminary data.</text>
</comment>
<keyword evidence="1" id="KW-0812">Transmembrane</keyword>
<feature type="transmembrane region" description="Helical" evidence="1">
    <location>
        <begin position="751"/>
        <end position="774"/>
    </location>
</feature>
<proteinExistence type="predicted"/>
<dbReference type="AlphaFoldDB" id="A0A0G1RKG8"/>
<accession>A0A0G1RKG8</accession>